<proteinExistence type="predicted"/>
<gene>
    <name evidence="2" type="ORF">SAMN04488579_101184</name>
</gene>
<feature type="transmembrane region" description="Helical" evidence="1">
    <location>
        <begin position="9"/>
        <end position="28"/>
    </location>
</feature>
<dbReference type="AlphaFoldDB" id="A0A1H3AU86"/>
<keyword evidence="1" id="KW-0812">Transmembrane</keyword>
<feature type="transmembrane region" description="Helical" evidence="1">
    <location>
        <begin position="72"/>
        <end position="98"/>
    </location>
</feature>
<keyword evidence="3" id="KW-1185">Reference proteome</keyword>
<organism evidence="2 3">
    <name type="scientific">Eubacterium barkeri</name>
    <name type="common">Clostridium barkeri</name>
    <dbReference type="NCBI Taxonomy" id="1528"/>
    <lineage>
        <taxon>Bacteria</taxon>
        <taxon>Bacillati</taxon>
        <taxon>Bacillota</taxon>
        <taxon>Clostridia</taxon>
        <taxon>Eubacteriales</taxon>
        <taxon>Eubacteriaceae</taxon>
        <taxon>Eubacterium</taxon>
    </lineage>
</organism>
<dbReference type="OrthoDB" id="1767267at2"/>
<sequence>MSFEFGMKGFTCGMIALICWVVSIILNLMNLSTIGWLFGVAVLVFGIMAFVNGKKEYAADPNNSKAKTGKTIGLVIIILEIVTFVVLLVAAGTLAALMM</sequence>
<keyword evidence="1" id="KW-0472">Membrane</keyword>
<accession>A0A1H3AU86</accession>
<evidence type="ECO:0000256" key="1">
    <source>
        <dbReference type="SAM" id="Phobius"/>
    </source>
</evidence>
<reference evidence="3" key="1">
    <citation type="submission" date="2016-10" db="EMBL/GenBank/DDBJ databases">
        <authorList>
            <person name="Varghese N."/>
            <person name="Submissions S."/>
        </authorList>
    </citation>
    <scope>NUCLEOTIDE SEQUENCE [LARGE SCALE GENOMIC DNA]</scope>
    <source>
        <strain evidence="3">VPI 5359</strain>
    </source>
</reference>
<keyword evidence="1" id="KW-1133">Transmembrane helix</keyword>
<protein>
    <recommendedName>
        <fullName evidence="4">DUF4190 domain-containing protein</fullName>
    </recommendedName>
</protein>
<evidence type="ECO:0008006" key="4">
    <source>
        <dbReference type="Google" id="ProtNLM"/>
    </source>
</evidence>
<dbReference type="Proteomes" id="UP000199652">
    <property type="component" value="Unassembled WGS sequence"/>
</dbReference>
<name>A0A1H3AU86_EUBBA</name>
<evidence type="ECO:0000313" key="3">
    <source>
        <dbReference type="Proteomes" id="UP000199652"/>
    </source>
</evidence>
<dbReference type="RefSeq" id="WP_090242513.1">
    <property type="nucleotide sequence ID" value="NZ_FNOU01000001.1"/>
</dbReference>
<feature type="transmembrane region" description="Helical" evidence="1">
    <location>
        <begin position="34"/>
        <end position="51"/>
    </location>
</feature>
<evidence type="ECO:0000313" key="2">
    <source>
        <dbReference type="EMBL" id="SDX33300.1"/>
    </source>
</evidence>
<dbReference type="EMBL" id="FNOU01000001">
    <property type="protein sequence ID" value="SDX33300.1"/>
    <property type="molecule type" value="Genomic_DNA"/>
</dbReference>